<name>A0A6B1FZ75_9CHLR</name>
<dbReference type="InterPro" id="IPR018702">
    <property type="entry name" value="DUF2207"/>
</dbReference>
<evidence type="ECO:0000259" key="4">
    <source>
        <dbReference type="Pfam" id="PF20990"/>
    </source>
</evidence>
<dbReference type="InterPro" id="IPR048389">
    <property type="entry name" value="YciQ-like_C"/>
</dbReference>
<evidence type="ECO:0000256" key="2">
    <source>
        <dbReference type="SAM" id="Phobius"/>
    </source>
</evidence>
<dbReference type="Pfam" id="PF09972">
    <property type="entry name" value="DUF2207"/>
    <property type="match status" value="1"/>
</dbReference>
<dbReference type="Pfam" id="PF20990">
    <property type="entry name" value="DUF2207_C"/>
    <property type="match status" value="1"/>
</dbReference>
<reference evidence="5" key="1">
    <citation type="submission" date="2019-09" db="EMBL/GenBank/DDBJ databases">
        <title>Characterisation of the sponge microbiome using genome-centric metagenomics.</title>
        <authorList>
            <person name="Engelberts J.P."/>
            <person name="Robbins S.J."/>
            <person name="De Goeij J.M."/>
            <person name="Aranda M."/>
            <person name="Bell S.C."/>
            <person name="Webster N.S."/>
        </authorList>
    </citation>
    <scope>NUCLEOTIDE SEQUENCE</scope>
    <source>
        <strain evidence="5">SB0675_bin_29</strain>
    </source>
</reference>
<keyword evidence="2" id="KW-0812">Transmembrane</keyword>
<feature type="domain" description="DUF2207" evidence="3">
    <location>
        <begin position="4"/>
        <end position="170"/>
    </location>
</feature>
<evidence type="ECO:0000313" key="5">
    <source>
        <dbReference type="EMBL" id="MYH62872.1"/>
    </source>
</evidence>
<gene>
    <name evidence="5" type="ORF">F4148_14335</name>
</gene>
<feature type="transmembrane region" description="Helical" evidence="2">
    <location>
        <begin position="398"/>
        <end position="416"/>
    </location>
</feature>
<dbReference type="EMBL" id="VYDA01000507">
    <property type="protein sequence ID" value="MYH62872.1"/>
    <property type="molecule type" value="Genomic_DNA"/>
</dbReference>
<feature type="domain" description="Predicted membrane protein YciQ-like C-terminal" evidence="4">
    <location>
        <begin position="243"/>
        <end position="477"/>
    </location>
</feature>
<keyword evidence="2" id="KW-0472">Membrane</keyword>
<feature type="transmembrane region" description="Helical" evidence="2">
    <location>
        <begin position="203"/>
        <end position="231"/>
    </location>
</feature>
<proteinExistence type="predicted"/>
<accession>A0A6B1FZ75</accession>
<feature type="compositionally biased region" description="Gly residues" evidence="1">
    <location>
        <begin position="516"/>
        <end position="526"/>
    </location>
</feature>
<comment type="caution">
    <text evidence="5">The sequence shown here is derived from an EMBL/GenBank/DDBJ whole genome shotgun (WGS) entry which is preliminary data.</text>
</comment>
<feature type="region of interest" description="Disordered" evidence="1">
    <location>
        <begin position="516"/>
        <end position="535"/>
    </location>
</feature>
<feature type="non-terminal residue" evidence="5">
    <location>
        <position position="1"/>
    </location>
</feature>
<evidence type="ECO:0000259" key="3">
    <source>
        <dbReference type="Pfam" id="PF09972"/>
    </source>
</evidence>
<dbReference type="AlphaFoldDB" id="A0A6B1FZ75"/>
<sequence length="590" mass="65094">TIRFTRGTFTFGYRDIPKKHFSSLHDWTLTDASGNRYRWASYGKEPYTFTVTDKGSRYVVYWYFPGITNRSETFTLGYTVRGGLRYYEGGDQLWWQAIYGDRSFPVQAGRVNVVAPAAIQEWAAYTNQGKAWEDAREIASASLLESGREIAYVINRRLDPGQAFEVRVEFTPGVVAGRPQPWQTRADAEAAAREAELLFRERWGPILTLLFGALGLLFLLGGPAALYLLWYRLGRDKSVEMVADYLPEPPDDLAPGVVGTLLDEQADMQDIIATLVHLAQRKIISITEEKTDEFQAARDFIYRYENRKLPVSSFEQHLLYSLFRGRSDVRLSELKDKFHRELPALKRALYTEVTEQGLFARSPEKVRTQYGILGICLLVLAGLAGMGVWTLFGGLTGAAVLPGIGLAVTAFGFLLLSRFMPRKTRTGAELAARWQAFKHYLQDIDRYSDLEEQKELWDRWLPFAIAFGVDSQYIRKFEAVDAPAPGWYIPDPTMYVPYRRAYYGTGTPGRPAQSDVGGGRVGGGTPGIPSGSLGRGGLGGGLGGGLSDVSRGLGSSLAGLSVGLGTLLTGTSATMTSRPSSTYTGGGGFG</sequence>
<evidence type="ECO:0000256" key="1">
    <source>
        <dbReference type="SAM" id="MobiDB-lite"/>
    </source>
</evidence>
<keyword evidence="2" id="KW-1133">Transmembrane helix</keyword>
<protein>
    <submittedName>
        <fullName evidence="5">DUF2207 domain-containing protein</fullName>
    </submittedName>
</protein>
<organism evidence="5">
    <name type="scientific">Caldilineaceae bacterium SB0675_bin_29</name>
    <dbReference type="NCBI Taxonomy" id="2605266"/>
    <lineage>
        <taxon>Bacteria</taxon>
        <taxon>Bacillati</taxon>
        <taxon>Chloroflexota</taxon>
        <taxon>Caldilineae</taxon>
        <taxon>Caldilineales</taxon>
        <taxon>Caldilineaceae</taxon>
    </lineage>
</organism>
<feature type="transmembrane region" description="Helical" evidence="2">
    <location>
        <begin position="370"/>
        <end position="392"/>
    </location>
</feature>